<sequence>MSPKPRSGRYRHGRAGNHAPPPRRRRRWPWVVVGTFVVLGGIAAVGGIFGLQALEVRDDLMLAKAKLGSLTEAYKIGDAAQMQAIGTETLELTAQANETVQGPLWDMASAVPFVGANVAAVKSATEATHIIVRDALPSGIELLGIMSPDKLKVEGGGINLAPFQQAQLTLPQVKGVLAEAQTKIAGIDRAALLPVVDDAVGQLISVVDQAGPLLDTAEQLLPIALRMAGSEGPRNYLVVFQNNAEIRATGGNAATSTVIHTDAGKIQKVEDETVEDFYLAGVNGRLRSDLPDETLELYEADFTRNAQNFTRTPDFPTTASMFSQLWTQTNDTQLDGVISIDPVALSYMLAATGPVPLEDGSEINAENAVKLLLSDTYERFGTNGLAADAYFADVSSRVFDKIASGSWSPTAMIDQVMRSVEEQRIYAWFPREDENAIVTEFNVDGALPADNVEATQIGMYLNDASYSKLEYYLSTSMNVTCDPTARTVTTSLTMNSTVPGNDLSGYTLAWRNNSLGLPRTTMILDVLSVAPPGSTITSIDPADGDIKRWNRDGVEKGHPLASRTMLLEMGESKTVSFTAALPEGPLGPLEVRYSPTVTQTPVTVDASCAALFPAAE</sequence>
<dbReference type="RefSeq" id="WP_318354381.1">
    <property type="nucleotide sequence ID" value="NZ_JAWQEV010000004.1"/>
</dbReference>
<feature type="transmembrane region" description="Helical" evidence="2">
    <location>
        <begin position="30"/>
        <end position="51"/>
    </location>
</feature>
<keyword evidence="2" id="KW-0812">Transmembrane</keyword>
<protein>
    <submittedName>
        <fullName evidence="3">DUF4012 domain-containing protein</fullName>
    </submittedName>
</protein>
<organism evidence="3 4">
    <name type="scientific">Microbacterium arthrosphaerae</name>
    <dbReference type="NCBI Taxonomy" id="792652"/>
    <lineage>
        <taxon>Bacteria</taxon>
        <taxon>Bacillati</taxon>
        <taxon>Actinomycetota</taxon>
        <taxon>Actinomycetes</taxon>
        <taxon>Micrococcales</taxon>
        <taxon>Microbacteriaceae</taxon>
        <taxon>Microbacterium</taxon>
    </lineage>
</organism>
<name>A0ABU4H3G1_9MICO</name>
<evidence type="ECO:0000313" key="4">
    <source>
        <dbReference type="Proteomes" id="UP001283109"/>
    </source>
</evidence>
<evidence type="ECO:0000256" key="2">
    <source>
        <dbReference type="SAM" id="Phobius"/>
    </source>
</evidence>
<dbReference type="Pfam" id="PF13196">
    <property type="entry name" value="DUF4012"/>
    <property type="match status" value="1"/>
</dbReference>
<accession>A0ABU4H3G1</accession>
<evidence type="ECO:0000313" key="3">
    <source>
        <dbReference type="EMBL" id="MDW4573872.1"/>
    </source>
</evidence>
<keyword evidence="4" id="KW-1185">Reference proteome</keyword>
<feature type="region of interest" description="Disordered" evidence="1">
    <location>
        <begin position="1"/>
        <end position="24"/>
    </location>
</feature>
<dbReference type="EMBL" id="JAWQEV010000004">
    <property type="protein sequence ID" value="MDW4573872.1"/>
    <property type="molecule type" value="Genomic_DNA"/>
</dbReference>
<evidence type="ECO:0000256" key="1">
    <source>
        <dbReference type="SAM" id="MobiDB-lite"/>
    </source>
</evidence>
<dbReference type="InterPro" id="IPR025101">
    <property type="entry name" value="DUF4012"/>
</dbReference>
<reference evidence="3 4" key="1">
    <citation type="submission" date="2023-11" db="EMBL/GenBank/DDBJ databases">
        <title>Draft genome sequence of Microbacterium arthrosphaerae JCM 30492.</title>
        <authorList>
            <person name="Zhang G."/>
            <person name="Ding Y."/>
        </authorList>
    </citation>
    <scope>NUCLEOTIDE SEQUENCE [LARGE SCALE GENOMIC DNA]</scope>
    <source>
        <strain evidence="3 4">JCM 30492</strain>
    </source>
</reference>
<keyword evidence="2" id="KW-1133">Transmembrane helix</keyword>
<proteinExistence type="predicted"/>
<dbReference type="Proteomes" id="UP001283109">
    <property type="component" value="Unassembled WGS sequence"/>
</dbReference>
<gene>
    <name evidence="3" type="ORF">R8Z58_13910</name>
</gene>
<keyword evidence="2" id="KW-0472">Membrane</keyword>
<comment type="caution">
    <text evidence="3">The sequence shown here is derived from an EMBL/GenBank/DDBJ whole genome shotgun (WGS) entry which is preliminary data.</text>
</comment>